<protein>
    <submittedName>
        <fullName evidence="1">Uncharacterized protein</fullName>
    </submittedName>
</protein>
<dbReference type="AlphaFoldDB" id="A0A6J4U5L6"/>
<dbReference type="EMBL" id="CADCWJ010000033">
    <property type="protein sequence ID" value="CAA9541403.1"/>
    <property type="molecule type" value="Genomic_DNA"/>
</dbReference>
<name>A0A6J4U5L6_9BACT</name>
<organism evidence="1">
    <name type="scientific">uncultured Thermomicrobiales bacterium</name>
    <dbReference type="NCBI Taxonomy" id="1645740"/>
    <lineage>
        <taxon>Bacteria</taxon>
        <taxon>Pseudomonadati</taxon>
        <taxon>Thermomicrobiota</taxon>
        <taxon>Thermomicrobia</taxon>
        <taxon>Thermomicrobiales</taxon>
        <taxon>environmental samples</taxon>
    </lineage>
</organism>
<accession>A0A6J4U5L6</accession>
<sequence>MGVGRDGARTLGGVCKTKMRVRRSFDKLRMTGGAGSG</sequence>
<evidence type="ECO:0000313" key="1">
    <source>
        <dbReference type="EMBL" id="CAA9541403.1"/>
    </source>
</evidence>
<proteinExistence type="predicted"/>
<reference evidence="1" key="1">
    <citation type="submission" date="2020-02" db="EMBL/GenBank/DDBJ databases">
        <authorList>
            <person name="Meier V. D."/>
        </authorList>
    </citation>
    <scope>NUCLEOTIDE SEQUENCE</scope>
    <source>
        <strain evidence="1">AVDCRST_MAG87</strain>
    </source>
</reference>
<gene>
    <name evidence="1" type="ORF">AVDCRST_MAG87-120</name>
</gene>